<sequence>MSKFNVASDVLANSFYSLTSSQATLLAFIIFVTNDQLLDFGQEMKESNAPKMVRVINSTSLNMLIISTFSCSFLRELNLHWFSKALWSAFFTTFLDPRV</sequence>
<reference evidence="3" key="1">
    <citation type="submission" date="2016-06" db="EMBL/GenBank/DDBJ databases">
        <title>Parallel loss of symbiosis genes in relatives of nitrogen-fixing non-legume Parasponia.</title>
        <authorList>
            <person name="Van Velzen R."/>
            <person name="Holmer R."/>
            <person name="Bu F."/>
            <person name="Rutten L."/>
            <person name="Van Zeijl A."/>
            <person name="Liu W."/>
            <person name="Santuari L."/>
            <person name="Cao Q."/>
            <person name="Sharma T."/>
            <person name="Shen D."/>
            <person name="Roswanjaya Y."/>
            <person name="Wardhani T."/>
            <person name="Kalhor M.S."/>
            <person name="Jansen J."/>
            <person name="Van den Hoogen J."/>
            <person name="Gungor B."/>
            <person name="Hartog M."/>
            <person name="Hontelez J."/>
            <person name="Verver J."/>
            <person name="Yang W.-C."/>
            <person name="Schijlen E."/>
            <person name="Repin R."/>
            <person name="Schilthuizen M."/>
            <person name="Schranz E."/>
            <person name="Heidstra R."/>
            <person name="Miyata K."/>
            <person name="Fedorova E."/>
            <person name="Kohlen W."/>
            <person name="Bisseling T."/>
            <person name="Smit S."/>
            <person name="Geurts R."/>
        </authorList>
    </citation>
    <scope>NUCLEOTIDE SEQUENCE [LARGE SCALE GENOMIC DNA]</scope>
    <source>
        <strain evidence="3">cv. RG33-2</strain>
    </source>
</reference>
<keyword evidence="1" id="KW-1133">Transmembrane helix</keyword>
<comment type="caution">
    <text evidence="2">The sequence shown here is derived from an EMBL/GenBank/DDBJ whole genome shotgun (WGS) entry which is preliminary data.</text>
</comment>
<dbReference type="AlphaFoldDB" id="A0A2P5CKD4"/>
<organism evidence="2 3">
    <name type="scientific">Trema orientale</name>
    <name type="common">Charcoal tree</name>
    <name type="synonym">Celtis orientalis</name>
    <dbReference type="NCBI Taxonomy" id="63057"/>
    <lineage>
        <taxon>Eukaryota</taxon>
        <taxon>Viridiplantae</taxon>
        <taxon>Streptophyta</taxon>
        <taxon>Embryophyta</taxon>
        <taxon>Tracheophyta</taxon>
        <taxon>Spermatophyta</taxon>
        <taxon>Magnoliopsida</taxon>
        <taxon>eudicotyledons</taxon>
        <taxon>Gunneridae</taxon>
        <taxon>Pentapetalae</taxon>
        <taxon>rosids</taxon>
        <taxon>fabids</taxon>
        <taxon>Rosales</taxon>
        <taxon>Cannabaceae</taxon>
        <taxon>Trema</taxon>
    </lineage>
</organism>
<proteinExistence type="predicted"/>
<name>A0A2P5CKD4_TREOI</name>
<dbReference type="EMBL" id="JXTC01000355">
    <property type="protein sequence ID" value="PON61501.1"/>
    <property type="molecule type" value="Genomic_DNA"/>
</dbReference>
<dbReference type="InParanoid" id="A0A2P5CKD4"/>
<feature type="transmembrane region" description="Helical" evidence="1">
    <location>
        <begin position="12"/>
        <end position="32"/>
    </location>
</feature>
<accession>A0A2P5CKD4</accession>
<keyword evidence="3" id="KW-1185">Reference proteome</keyword>
<evidence type="ECO:0000313" key="2">
    <source>
        <dbReference type="EMBL" id="PON61501.1"/>
    </source>
</evidence>
<gene>
    <name evidence="2" type="ORF">TorRG33x02_281490</name>
</gene>
<protein>
    <submittedName>
        <fullName evidence="2">Uncharacterized protein</fullName>
    </submittedName>
</protein>
<dbReference type="Proteomes" id="UP000237000">
    <property type="component" value="Unassembled WGS sequence"/>
</dbReference>
<keyword evidence="1" id="KW-0812">Transmembrane</keyword>
<evidence type="ECO:0000313" key="3">
    <source>
        <dbReference type="Proteomes" id="UP000237000"/>
    </source>
</evidence>
<evidence type="ECO:0000256" key="1">
    <source>
        <dbReference type="SAM" id="Phobius"/>
    </source>
</evidence>
<keyword evidence="1" id="KW-0472">Membrane</keyword>
<feature type="transmembrane region" description="Helical" evidence="1">
    <location>
        <begin position="52"/>
        <end position="74"/>
    </location>
</feature>